<feature type="compositionally biased region" description="Low complexity" evidence="2">
    <location>
        <begin position="343"/>
        <end position="354"/>
    </location>
</feature>
<feature type="compositionally biased region" description="Basic and acidic residues" evidence="2">
    <location>
        <begin position="88"/>
        <end position="102"/>
    </location>
</feature>
<name>A0A8J5M5Y5_ZINOF</name>
<dbReference type="EMBL" id="JACMSC010000002">
    <property type="protein sequence ID" value="KAG6533773.1"/>
    <property type="molecule type" value="Genomic_DNA"/>
</dbReference>
<keyword evidence="4" id="KW-1185">Reference proteome</keyword>
<proteinExistence type="predicted"/>
<feature type="compositionally biased region" description="Polar residues" evidence="2">
    <location>
        <begin position="104"/>
        <end position="121"/>
    </location>
</feature>
<feature type="coiled-coil region" evidence="1">
    <location>
        <begin position="224"/>
        <end position="288"/>
    </location>
</feature>
<evidence type="ECO:0000256" key="2">
    <source>
        <dbReference type="SAM" id="MobiDB-lite"/>
    </source>
</evidence>
<feature type="region of interest" description="Disordered" evidence="2">
    <location>
        <begin position="343"/>
        <end position="376"/>
    </location>
</feature>
<comment type="caution">
    <text evidence="3">The sequence shown here is derived from an EMBL/GenBank/DDBJ whole genome shotgun (WGS) entry which is preliminary data.</text>
</comment>
<evidence type="ECO:0000256" key="1">
    <source>
        <dbReference type="SAM" id="Coils"/>
    </source>
</evidence>
<accession>A0A8J5M5Y5</accession>
<dbReference type="PANTHER" id="PTHR31016">
    <property type="entry name" value="OS04G0228100 PROTEIN"/>
    <property type="match status" value="1"/>
</dbReference>
<sequence length="376" mass="42480">MAFRRKQSAPRSSTFQGFRPFREQSSLLSASCDSSFASSSYVVASRDTSDRQTHSQDSNSYYYTSMKNENEAKYGFWGVLTRQTKTMLEDDKTSQKHADRNHQLHSLNSRKNQLQSRWSSDSYHEKESLTSRNRSREFSVRDMGVPTQSTTESGWTIMGNKTAGVIQETSKLQIRGKPAISDAPDQSTKTNVTLSEADYEVQLKASRDIANKMAAKVKILLQELNTVKADLAFTNERCTQLQEENKSLRENSRNGDYPADDDLVRLQMETLLAEKSRLANENTIYTRENMFLREIVEYHQLTTQDMVYLDENIEEDNSEAFSIDQFPTFPSPSHPIHEVLPTLAPRSPSPSASLHTVGEPGLVDTELSSSSAVEGI</sequence>
<evidence type="ECO:0000313" key="4">
    <source>
        <dbReference type="Proteomes" id="UP000734854"/>
    </source>
</evidence>
<feature type="compositionally biased region" description="Basic and acidic residues" evidence="2">
    <location>
        <begin position="122"/>
        <end position="140"/>
    </location>
</feature>
<dbReference type="PANTHER" id="PTHR31016:SF12">
    <property type="entry name" value="OS05G0315200 PROTEIN"/>
    <property type="match status" value="1"/>
</dbReference>
<organism evidence="3 4">
    <name type="scientific">Zingiber officinale</name>
    <name type="common">Ginger</name>
    <name type="synonym">Amomum zingiber</name>
    <dbReference type="NCBI Taxonomy" id="94328"/>
    <lineage>
        <taxon>Eukaryota</taxon>
        <taxon>Viridiplantae</taxon>
        <taxon>Streptophyta</taxon>
        <taxon>Embryophyta</taxon>
        <taxon>Tracheophyta</taxon>
        <taxon>Spermatophyta</taxon>
        <taxon>Magnoliopsida</taxon>
        <taxon>Liliopsida</taxon>
        <taxon>Zingiberales</taxon>
        <taxon>Zingiberaceae</taxon>
        <taxon>Zingiber</taxon>
    </lineage>
</organism>
<keyword evidence="1" id="KW-0175">Coiled coil</keyword>
<dbReference type="Proteomes" id="UP000734854">
    <property type="component" value="Unassembled WGS sequence"/>
</dbReference>
<reference evidence="3 4" key="1">
    <citation type="submission" date="2020-08" db="EMBL/GenBank/DDBJ databases">
        <title>Plant Genome Project.</title>
        <authorList>
            <person name="Zhang R.-G."/>
        </authorList>
    </citation>
    <scope>NUCLEOTIDE SEQUENCE [LARGE SCALE GENOMIC DNA]</scope>
    <source>
        <tissue evidence="3">Rhizome</tissue>
    </source>
</reference>
<evidence type="ECO:0000313" key="3">
    <source>
        <dbReference type="EMBL" id="KAG6533773.1"/>
    </source>
</evidence>
<feature type="region of interest" description="Disordered" evidence="2">
    <location>
        <begin position="88"/>
        <end position="154"/>
    </location>
</feature>
<protein>
    <submittedName>
        <fullName evidence="3">Uncharacterized protein</fullName>
    </submittedName>
</protein>
<dbReference type="AlphaFoldDB" id="A0A8J5M5Y5"/>
<feature type="compositionally biased region" description="Polar residues" evidence="2">
    <location>
        <begin position="366"/>
        <end position="376"/>
    </location>
</feature>
<gene>
    <name evidence="3" type="ORF">ZIOFF_007648</name>
</gene>